<accession>A0AAJ5WR74</accession>
<evidence type="ECO:0000313" key="2">
    <source>
        <dbReference type="Proteomes" id="UP001220610"/>
    </source>
</evidence>
<dbReference type="AlphaFoldDB" id="A0AAJ5WR74"/>
<reference evidence="1" key="1">
    <citation type="submission" date="2023-03" db="EMBL/GenBank/DDBJ databases">
        <title>Andean soil-derived lignocellulolytic bacterial consortium as a source of novel taxa and putative plastic-active enzymes.</title>
        <authorList>
            <person name="Diaz-Garcia L."/>
            <person name="Chuvochina M."/>
            <person name="Feuerriegel G."/>
            <person name="Bunk B."/>
            <person name="Sproer C."/>
            <person name="Streit W.R."/>
            <person name="Rodriguez L.M."/>
            <person name="Overmann J."/>
            <person name="Jimenez D.J."/>
        </authorList>
    </citation>
    <scope>NUCLEOTIDE SEQUENCE</scope>
    <source>
        <strain evidence="1">MAG 7</strain>
    </source>
</reference>
<name>A0AAJ5WR74_9BACT</name>
<proteinExistence type="predicted"/>
<dbReference type="EMBL" id="CP119311">
    <property type="protein sequence ID" value="WEK35476.1"/>
    <property type="molecule type" value="Genomic_DNA"/>
</dbReference>
<protein>
    <submittedName>
        <fullName evidence="1">Uncharacterized protein</fullName>
    </submittedName>
</protein>
<evidence type="ECO:0000313" key="1">
    <source>
        <dbReference type="EMBL" id="WEK35476.1"/>
    </source>
</evidence>
<organism evidence="1 2">
    <name type="scientific">Candidatus Pseudobacter hemicellulosilyticus</name>
    <dbReference type="NCBI Taxonomy" id="3121375"/>
    <lineage>
        <taxon>Bacteria</taxon>
        <taxon>Pseudomonadati</taxon>
        <taxon>Bacteroidota</taxon>
        <taxon>Chitinophagia</taxon>
        <taxon>Chitinophagales</taxon>
        <taxon>Chitinophagaceae</taxon>
        <taxon>Pseudobacter</taxon>
    </lineage>
</organism>
<sequence>MKNGTGCFARPDEDDEYFQIRENSDTQLKLSEFDDEEVKWTLKPAR</sequence>
<gene>
    <name evidence="1" type="ORF">P0Y53_23540</name>
</gene>
<dbReference type="Proteomes" id="UP001220610">
    <property type="component" value="Chromosome"/>
</dbReference>